<dbReference type="InterPro" id="IPR001608">
    <property type="entry name" value="Ala_racemase_N"/>
</dbReference>
<evidence type="ECO:0000256" key="2">
    <source>
        <dbReference type="HAMAP-Rule" id="MF_02087"/>
    </source>
</evidence>
<dbReference type="HAMAP" id="MF_02087">
    <property type="entry name" value="PLP_homeostasis"/>
    <property type="match status" value="1"/>
</dbReference>
<keyword evidence="7" id="KW-1185">Reference proteome</keyword>
<evidence type="ECO:0000259" key="5">
    <source>
        <dbReference type="Pfam" id="PF01168"/>
    </source>
</evidence>
<dbReference type="EMBL" id="FUWO01000021">
    <property type="protein sequence ID" value="SJZ80886.1"/>
    <property type="molecule type" value="Genomic_DNA"/>
</dbReference>
<dbReference type="RefSeq" id="WP_078756495.1">
    <property type="nucleotide sequence ID" value="NZ_FUWO01000021.1"/>
</dbReference>
<dbReference type="Pfam" id="PF01168">
    <property type="entry name" value="Ala_racemase_N"/>
    <property type="match status" value="1"/>
</dbReference>
<dbReference type="SUPFAM" id="SSF51419">
    <property type="entry name" value="PLP-binding barrel"/>
    <property type="match status" value="1"/>
</dbReference>
<dbReference type="InterPro" id="IPR011078">
    <property type="entry name" value="PyrdxlP_homeostasis"/>
</dbReference>
<dbReference type="PANTHER" id="PTHR10146:SF14">
    <property type="entry name" value="PYRIDOXAL PHOSPHATE HOMEOSTASIS PROTEIN"/>
    <property type="match status" value="1"/>
</dbReference>
<protein>
    <recommendedName>
        <fullName evidence="2">Pyridoxal phosphate homeostasis protein</fullName>
        <shortName evidence="2">PLP homeostasis protein</shortName>
    </recommendedName>
</protein>
<dbReference type="GO" id="GO:0030170">
    <property type="term" value="F:pyridoxal phosphate binding"/>
    <property type="evidence" value="ECO:0007669"/>
    <property type="project" value="UniProtKB-UniRule"/>
</dbReference>
<proteinExistence type="inferred from homology"/>
<dbReference type="CDD" id="cd00635">
    <property type="entry name" value="PLPDE_III_YBL036c_like"/>
    <property type="match status" value="1"/>
</dbReference>
<dbReference type="PIRSF" id="PIRSF004848">
    <property type="entry name" value="YBL036c_PLPDEIII"/>
    <property type="match status" value="1"/>
</dbReference>
<gene>
    <name evidence="6" type="ORF">SAMN02746011_01810</name>
</gene>
<reference evidence="7" key="1">
    <citation type="submission" date="2017-02" db="EMBL/GenBank/DDBJ databases">
        <authorList>
            <person name="Varghese N."/>
            <person name="Submissions S."/>
        </authorList>
    </citation>
    <scope>NUCLEOTIDE SEQUENCE [LARGE SCALE GENOMIC DNA]</scope>
    <source>
        <strain evidence="7">DSM 15739</strain>
    </source>
</reference>
<keyword evidence="1 2" id="KW-0663">Pyridoxal phosphate</keyword>
<evidence type="ECO:0000313" key="7">
    <source>
        <dbReference type="Proteomes" id="UP000189941"/>
    </source>
</evidence>
<dbReference type="Gene3D" id="3.20.20.10">
    <property type="entry name" value="Alanine racemase"/>
    <property type="match status" value="1"/>
</dbReference>
<comment type="cofactor">
    <cofactor evidence="3">
        <name>pyridoxal 5'-phosphate</name>
        <dbReference type="ChEBI" id="CHEBI:597326"/>
    </cofactor>
</comment>
<evidence type="ECO:0000256" key="1">
    <source>
        <dbReference type="ARBA" id="ARBA00022898"/>
    </source>
</evidence>
<feature type="domain" description="Alanine racemase N-terminal" evidence="5">
    <location>
        <begin position="2"/>
        <end position="222"/>
    </location>
</feature>
<dbReference type="FunFam" id="3.20.20.10:FF:000018">
    <property type="entry name" value="Pyridoxal phosphate homeostasis protein"/>
    <property type="match status" value="1"/>
</dbReference>
<organism evidence="6 7">
    <name type="scientific">Globicatella sulfidifaciens DSM 15739</name>
    <dbReference type="NCBI Taxonomy" id="1121925"/>
    <lineage>
        <taxon>Bacteria</taxon>
        <taxon>Bacillati</taxon>
        <taxon>Bacillota</taxon>
        <taxon>Bacilli</taxon>
        <taxon>Lactobacillales</taxon>
        <taxon>Aerococcaceae</taxon>
        <taxon>Globicatella</taxon>
    </lineage>
</organism>
<evidence type="ECO:0000313" key="6">
    <source>
        <dbReference type="EMBL" id="SJZ80886.1"/>
    </source>
</evidence>
<sequence length="228" mass="26056">MNLEQLRQNQHMIERVINSHKNLGQVATLVAVTKTVGTEMMEALYENGIRHFGENRPNVFVEKYRQLTHLDKAVWHYIGNLQTRQVKDVINEIDYLHSLDRPSLAKEIQKRAQSVVNCFVQVNVSGEASKSGFKPEEVVEWIESIADYHHIRVVGLMTMAPINATEAALRQYFGELKQLQTQIEKMGWLHAPCTELSMGMSQDYEIAVEEGATFVRVGTAFFEGVYDE</sequence>
<name>A0A1T4NPB5_9LACT</name>
<dbReference type="STRING" id="1121925.SAMN02746011_01810"/>
<evidence type="ECO:0000256" key="4">
    <source>
        <dbReference type="RuleBase" id="RU004514"/>
    </source>
</evidence>
<comment type="similarity">
    <text evidence="2 4">Belongs to the pyridoxal phosphate-binding protein YggS/PROSC family.</text>
</comment>
<feature type="modified residue" description="N6-(pyridoxal phosphate)lysine" evidence="2 3">
    <location>
        <position position="34"/>
    </location>
</feature>
<evidence type="ECO:0000256" key="3">
    <source>
        <dbReference type="PIRSR" id="PIRSR004848-1"/>
    </source>
</evidence>
<comment type="function">
    <text evidence="2">Pyridoxal 5'-phosphate (PLP)-binding protein, which is involved in PLP homeostasis.</text>
</comment>
<dbReference type="PANTHER" id="PTHR10146">
    <property type="entry name" value="PROLINE SYNTHETASE CO-TRANSCRIBED BACTERIAL HOMOLOG PROTEIN"/>
    <property type="match status" value="1"/>
</dbReference>
<accession>A0A1T4NPB5</accession>
<dbReference type="OrthoDB" id="9804072at2"/>
<dbReference type="AlphaFoldDB" id="A0A1T4NPB5"/>
<dbReference type="Proteomes" id="UP000189941">
    <property type="component" value="Unassembled WGS sequence"/>
</dbReference>
<dbReference type="InterPro" id="IPR029066">
    <property type="entry name" value="PLP-binding_barrel"/>
</dbReference>
<dbReference type="NCBIfam" id="TIGR00044">
    <property type="entry name" value="YggS family pyridoxal phosphate-dependent enzyme"/>
    <property type="match status" value="1"/>
</dbReference>